<name>W4RLI8_9BACI</name>
<reference evidence="2 3" key="1">
    <citation type="submission" date="2013-12" db="EMBL/GenBank/DDBJ databases">
        <title>NBRP : Genome information of microbial organism related human and environment.</title>
        <authorList>
            <person name="Hattori M."/>
            <person name="Oshima K."/>
            <person name="Inaba H."/>
            <person name="Suda W."/>
            <person name="Sakamoto M."/>
            <person name="Iino T."/>
            <person name="Kitahara M."/>
            <person name="Oshida Y."/>
            <person name="Iida T."/>
            <person name="Kudo T."/>
            <person name="Itoh T."/>
            <person name="Ahmed I."/>
            <person name="Ohkuma M."/>
        </authorList>
    </citation>
    <scope>NUCLEOTIDE SEQUENCE [LARGE SCALE GENOMIC DNA]</scope>
    <source>
        <strain evidence="2 3">JCM 21738</strain>
    </source>
</reference>
<organism evidence="2 3">
    <name type="scientific">Mesobacillus boroniphilus JCM 21738</name>
    <dbReference type="NCBI Taxonomy" id="1294265"/>
    <lineage>
        <taxon>Bacteria</taxon>
        <taxon>Bacillati</taxon>
        <taxon>Bacillota</taxon>
        <taxon>Bacilli</taxon>
        <taxon>Bacillales</taxon>
        <taxon>Bacillaceae</taxon>
        <taxon>Mesobacillus</taxon>
    </lineage>
</organism>
<accession>W4RLI8</accession>
<keyword evidence="1" id="KW-0472">Membrane</keyword>
<keyword evidence="1" id="KW-0812">Transmembrane</keyword>
<feature type="transmembrane region" description="Helical" evidence="1">
    <location>
        <begin position="37"/>
        <end position="54"/>
    </location>
</feature>
<protein>
    <submittedName>
        <fullName evidence="2">Uncharacterized protein</fullName>
    </submittedName>
</protein>
<dbReference type="RefSeq" id="WP_159101419.1">
    <property type="nucleotide sequence ID" value="NZ_BAUW01000012.1"/>
</dbReference>
<keyword evidence="1" id="KW-1133">Transmembrane helix</keyword>
<dbReference type="Proteomes" id="UP000018949">
    <property type="component" value="Unassembled WGS sequence"/>
</dbReference>
<evidence type="ECO:0000313" key="3">
    <source>
        <dbReference type="Proteomes" id="UP000018949"/>
    </source>
</evidence>
<dbReference type="AlphaFoldDB" id="W4RLI8"/>
<proteinExistence type="predicted"/>
<evidence type="ECO:0000313" key="2">
    <source>
        <dbReference type="EMBL" id="GAE44758.1"/>
    </source>
</evidence>
<comment type="caution">
    <text evidence="2">The sequence shown here is derived from an EMBL/GenBank/DDBJ whole genome shotgun (WGS) entry which is preliminary data.</text>
</comment>
<keyword evidence="3" id="KW-1185">Reference proteome</keyword>
<sequence>MGVQSPEIPGDEHLHHKIHKQYEKEQIGQNQAISQRLDVLTIAGISMIIIGVFLV</sequence>
<dbReference type="EMBL" id="BAUW01000012">
    <property type="protein sequence ID" value="GAE44758.1"/>
    <property type="molecule type" value="Genomic_DNA"/>
</dbReference>
<gene>
    <name evidence="2" type="ORF">JCM21738_1496</name>
</gene>
<evidence type="ECO:0000256" key="1">
    <source>
        <dbReference type="SAM" id="Phobius"/>
    </source>
</evidence>